<dbReference type="InterPro" id="IPR029062">
    <property type="entry name" value="Class_I_gatase-like"/>
</dbReference>
<evidence type="ECO:0000313" key="3">
    <source>
        <dbReference type="Proteomes" id="UP000051401"/>
    </source>
</evidence>
<dbReference type="OrthoDB" id="9761886at2"/>
<evidence type="ECO:0000313" key="2">
    <source>
        <dbReference type="EMBL" id="QEW25263.1"/>
    </source>
</evidence>
<organism evidence="1 3">
    <name type="scientific">Roseovarius indicus</name>
    <dbReference type="NCBI Taxonomy" id="540747"/>
    <lineage>
        <taxon>Bacteria</taxon>
        <taxon>Pseudomonadati</taxon>
        <taxon>Pseudomonadota</taxon>
        <taxon>Alphaproteobacteria</taxon>
        <taxon>Rhodobacterales</taxon>
        <taxon>Roseobacteraceae</taxon>
        <taxon>Roseovarius</taxon>
    </lineage>
</organism>
<dbReference type="Proteomes" id="UP000051401">
    <property type="component" value="Unassembled WGS sequence"/>
</dbReference>
<dbReference type="SUPFAM" id="SSF52317">
    <property type="entry name" value="Class I glutamine amidotransferase-like"/>
    <property type="match status" value="1"/>
</dbReference>
<dbReference type="EMBL" id="LAXI01000021">
    <property type="protein sequence ID" value="KRS15541.1"/>
    <property type="molecule type" value="Genomic_DNA"/>
</dbReference>
<dbReference type="InterPro" id="IPR011330">
    <property type="entry name" value="Glyco_hydro/deAcase_b/a-brl"/>
</dbReference>
<gene>
    <name evidence="2" type="ORF">RIdsm_01049</name>
    <name evidence="1" type="ORF">XM52_23290</name>
</gene>
<reference evidence="1 3" key="1">
    <citation type="submission" date="2015-04" db="EMBL/GenBank/DDBJ databases">
        <title>The draft genome sequence of Roseovarius indicus B108T.</title>
        <authorList>
            <person name="Li G."/>
            <person name="Lai Q."/>
            <person name="Shao Z."/>
            <person name="Yan P."/>
        </authorList>
    </citation>
    <scope>NUCLEOTIDE SEQUENCE [LARGE SCALE GENOMIC DNA]</scope>
    <source>
        <strain evidence="1 3">B108</strain>
    </source>
</reference>
<protein>
    <submittedName>
        <fullName evidence="1">Uncharacterized protein</fullName>
    </submittedName>
</protein>
<dbReference type="RefSeq" id="WP_057820088.1">
    <property type="nucleotide sequence ID" value="NZ_CP031598.1"/>
</dbReference>
<dbReference type="Proteomes" id="UP000325785">
    <property type="component" value="Chromosome"/>
</dbReference>
<evidence type="ECO:0000313" key="1">
    <source>
        <dbReference type="EMBL" id="KRS15541.1"/>
    </source>
</evidence>
<dbReference type="SUPFAM" id="SSF88713">
    <property type="entry name" value="Glycoside hydrolase/deacetylase"/>
    <property type="match status" value="1"/>
</dbReference>
<accession>A0A0T5P2U8</accession>
<dbReference type="Gene3D" id="3.40.50.880">
    <property type="match status" value="1"/>
</dbReference>
<reference evidence="2 4" key="2">
    <citation type="submission" date="2018-08" db="EMBL/GenBank/DDBJ databases">
        <title>Genetic Globetrotter - A new plasmid hitch-hiking vast phylogenetic and geographic distances.</title>
        <authorList>
            <person name="Vollmers J."/>
            <person name="Petersen J."/>
        </authorList>
    </citation>
    <scope>NUCLEOTIDE SEQUENCE [LARGE SCALE GENOMIC DNA]</scope>
    <source>
        <strain evidence="2 4">DSM 26383</strain>
    </source>
</reference>
<dbReference type="KEGG" id="rid:RIdsm_01049"/>
<dbReference type="GO" id="GO:0005975">
    <property type="term" value="P:carbohydrate metabolic process"/>
    <property type="evidence" value="ECO:0007669"/>
    <property type="project" value="InterPro"/>
</dbReference>
<evidence type="ECO:0000313" key="4">
    <source>
        <dbReference type="Proteomes" id="UP000325785"/>
    </source>
</evidence>
<name>A0A0T5P2U8_9RHOB</name>
<sequence length="560" mass="61460">MPQLRLLLVTQENDAAGANAAIALEQARLAFDHHVAEIGALPKLDSYAAVLLAIEYLPSTELERLAAFVRAGGGLVSAFRIPAEGWWDLFGIAPPRGGAEDIYSEHHSEGLVFRGSLFPSFAGIDLSTGYALSHSALDIHPLPEAEIVARTGVGRPLAWRVRRGEGRVLYWNSHMLSRKQWRGLIVESITAVMAVSAVPRANVAVFQADDFPAPLGVPSERRRWWPDPGPLPRDFYAARWFPDVLALSRRSGFPMTCFAVFCYTWKGEDIVPPVTDNTRKDCFAAFRAERGEVGLHGLNHQPLMSSVWGDRKRMADGLHKAMGLWQEQELGPPPTSYVPANNEYDSDGVAALVEAVPSINAICGSYLLPDVGTGGAREYGPEPYNKKLFALPRATWGYGGAIGVLATAVSQVAATGVWSHFLHPDDLEDKPLPGELGIGRRNRSGQSWRGMRHDLSRYLSEMRRRHPWLRGCTTSEGAARLKAHLSSEWRTDIGEKSVTVTGPVGGTIELRINGEPVSGFGAIRGAKTLHADEGPGFRRRVIELEEMVAEIELRQMERVS</sequence>
<dbReference type="Gene3D" id="3.20.20.370">
    <property type="entry name" value="Glycoside hydrolase/deacetylase"/>
    <property type="match status" value="1"/>
</dbReference>
<dbReference type="Pfam" id="PF09960">
    <property type="entry name" value="DUF2194"/>
    <property type="match status" value="1"/>
</dbReference>
<proteinExistence type="predicted"/>
<dbReference type="EMBL" id="CP031598">
    <property type="protein sequence ID" value="QEW25263.1"/>
    <property type="molecule type" value="Genomic_DNA"/>
</dbReference>
<dbReference type="AlphaFoldDB" id="A0A0T5P2U8"/>
<dbReference type="InterPro" id="IPR018695">
    <property type="entry name" value="DUF2194"/>
</dbReference>
<dbReference type="PATRIC" id="fig|540747.5.peg.3016"/>
<dbReference type="STRING" id="540747.SAMN04488031_106151"/>
<keyword evidence="3" id="KW-1185">Reference proteome</keyword>